<evidence type="ECO:0000256" key="3">
    <source>
        <dbReference type="ARBA" id="ARBA00022490"/>
    </source>
</evidence>
<feature type="compositionally biased region" description="Basic residues" evidence="9">
    <location>
        <begin position="107"/>
        <end position="118"/>
    </location>
</feature>
<reference evidence="11" key="1">
    <citation type="submission" date="2017-08" db="EMBL/GenBank/DDBJ databases">
        <authorList>
            <person name="Polle J.E."/>
            <person name="Barry K."/>
            <person name="Cushman J."/>
            <person name="Schmutz J."/>
            <person name="Tran D."/>
            <person name="Hathwaick L.T."/>
            <person name="Yim W.C."/>
            <person name="Jenkins J."/>
            <person name="Mckie-Krisberg Z.M."/>
            <person name="Prochnik S."/>
            <person name="Lindquist E."/>
            <person name="Dockter R.B."/>
            <person name="Adam C."/>
            <person name="Molina H."/>
            <person name="Bunkerborg J."/>
            <person name="Jin E."/>
            <person name="Buchheim M."/>
            <person name="Magnuson J."/>
        </authorList>
    </citation>
    <scope>NUCLEOTIDE SEQUENCE</scope>
    <source>
        <strain evidence="11">CCAP 19/18</strain>
    </source>
</reference>
<feature type="non-terminal residue" evidence="11">
    <location>
        <position position="1"/>
    </location>
</feature>
<keyword evidence="5" id="KW-0175">Coiled coil</keyword>
<evidence type="ECO:0000259" key="10">
    <source>
        <dbReference type="Pfam" id="PF10243"/>
    </source>
</evidence>
<dbReference type="Gene3D" id="1.10.418.50">
    <property type="entry name" value="Microtubule-binding protein MIP-T3"/>
    <property type="match status" value="1"/>
</dbReference>
<evidence type="ECO:0000313" key="12">
    <source>
        <dbReference type="Proteomes" id="UP000815325"/>
    </source>
</evidence>
<name>A0ABQ7H9U4_DUNSA</name>
<evidence type="ECO:0000256" key="6">
    <source>
        <dbReference type="ARBA" id="ARBA00023212"/>
    </source>
</evidence>
<dbReference type="Proteomes" id="UP000815325">
    <property type="component" value="Unassembled WGS sequence"/>
</dbReference>
<comment type="caution">
    <text evidence="11">The sequence shown here is derived from an EMBL/GenBank/DDBJ whole genome shotgun (WGS) entry which is preliminary data.</text>
</comment>
<feature type="domain" description="TRAF3-interacting protein 1 N-terminal" evidence="10">
    <location>
        <begin position="2"/>
        <end position="54"/>
    </location>
</feature>
<dbReference type="InterPro" id="IPR018799">
    <property type="entry name" value="TRAF3IP1"/>
</dbReference>
<comment type="similarity">
    <text evidence="8">Belongs to the TRAF3IP1 family.</text>
</comment>
<evidence type="ECO:0000256" key="1">
    <source>
        <dbReference type="ARBA" id="ARBA00004120"/>
    </source>
</evidence>
<evidence type="ECO:0000256" key="8">
    <source>
        <dbReference type="ARBA" id="ARBA00043971"/>
    </source>
</evidence>
<evidence type="ECO:0000256" key="7">
    <source>
        <dbReference type="ARBA" id="ARBA00023273"/>
    </source>
</evidence>
<keyword evidence="12" id="KW-1185">Reference proteome</keyword>
<evidence type="ECO:0000256" key="9">
    <source>
        <dbReference type="SAM" id="MobiDB-lite"/>
    </source>
</evidence>
<dbReference type="InterPro" id="IPR040468">
    <property type="entry name" value="TRAF3IP1_N"/>
</dbReference>
<feature type="compositionally biased region" description="Basic and acidic residues" evidence="9">
    <location>
        <begin position="119"/>
        <end position="144"/>
    </location>
</feature>
<dbReference type="PANTHER" id="PTHR31363:SF0">
    <property type="entry name" value="TRAF3-INTERACTING PROTEIN 1"/>
    <property type="match status" value="1"/>
</dbReference>
<proteinExistence type="inferred from homology"/>
<accession>A0ABQ7H9U4</accession>
<evidence type="ECO:0000256" key="5">
    <source>
        <dbReference type="ARBA" id="ARBA00023054"/>
    </source>
</evidence>
<comment type="subcellular location">
    <subcellularLocation>
        <location evidence="2">Cytoplasm</location>
        <location evidence="2">Cytoskeleton</location>
        <location evidence="2">Cilium axoneme</location>
    </subcellularLocation>
    <subcellularLocation>
        <location evidence="1">Cytoplasm</location>
        <location evidence="1">Cytoskeleton</location>
        <location evidence="1">Cilium basal body</location>
    </subcellularLocation>
</comment>
<organism evidence="11 12">
    <name type="scientific">Dunaliella salina</name>
    <name type="common">Green alga</name>
    <name type="synonym">Protococcus salinus</name>
    <dbReference type="NCBI Taxonomy" id="3046"/>
    <lineage>
        <taxon>Eukaryota</taxon>
        <taxon>Viridiplantae</taxon>
        <taxon>Chlorophyta</taxon>
        <taxon>core chlorophytes</taxon>
        <taxon>Chlorophyceae</taxon>
        <taxon>CS clade</taxon>
        <taxon>Chlamydomonadales</taxon>
        <taxon>Dunaliellaceae</taxon>
        <taxon>Dunaliella</taxon>
    </lineage>
</organism>
<dbReference type="PANTHER" id="PTHR31363">
    <property type="entry name" value="TRAF3-INTERACTING PROTEIN 1"/>
    <property type="match status" value="1"/>
</dbReference>
<keyword evidence="6" id="KW-0206">Cytoskeleton</keyword>
<keyword evidence="3" id="KW-0963">Cytoplasm</keyword>
<feature type="compositionally biased region" description="Low complexity" evidence="9">
    <location>
        <begin position="79"/>
        <end position="91"/>
    </location>
</feature>
<keyword evidence="7" id="KW-0966">Cell projection</keyword>
<evidence type="ECO:0000256" key="2">
    <source>
        <dbReference type="ARBA" id="ARBA00004430"/>
    </source>
</evidence>
<keyword evidence="4" id="KW-0970">Cilium biogenesis/degradation</keyword>
<evidence type="ECO:0000256" key="4">
    <source>
        <dbReference type="ARBA" id="ARBA00022794"/>
    </source>
</evidence>
<feature type="region of interest" description="Disordered" evidence="9">
    <location>
        <begin position="66"/>
        <end position="172"/>
    </location>
</feature>
<dbReference type="EMBL" id="MU069439">
    <property type="protein sequence ID" value="KAF5843623.1"/>
    <property type="molecule type" value="Genomic_DNA"/>
</dbReference>
<protein>
    <submittedName>
        <fullName evidence="11">Microtubule-binding protein MIP-T3-domain-containing protein</fullName>
    </submittedName>
</protein>
<dbReference type="InterPro" id="IPR042576">
    <property type="entry name" value="TRAF3IP1_N_sf"/>
</dbReference>
<dbReference type="Pfam" id="PF10243">
    <property type="entry name" value="MIP-T3"/>
    <property type="match status" value="1"/>
</dbReference>
<sequence length="172" mass="18805">MQDKDAKVAYLQKIISVVSIVLGQPVPAKPQKIVAGLEPENTNLFFQMLGRACRMDNGAQAVQQVLGDGAPAQAPPARPASRPSSQQQAERAPPPADAAPPEDAKPKEKKREHHSKEHHSKEHQSKEHSSKEHRSKEHRGKERPSSASRHRSSSKGTAPSVRVRMRAPCVSC</sequence>
<evidence type="ECO:0000313" key="11">
    <source>
        <dbReference type="EMBL" id="KAF5843623.1"/>
    </source>
</evidence>
<gene>
    <name evidence="11" type="ORF">DUNSADRAFT_10798</name>
</gene>